<dbReference type="RefSeq" id="WP_133362528.1">
    <property type="nucleotide sequence ID" value="NZ_CP037940.1"/>
</dbReference>
<keyword evidence="1" id="KW-0472">Membrane</keyword>
<keyword evidence="1" id="KW-0812">Transmembrane</keyword>
<dbReference type="Pfam" id="PF13253">
    <property type="entry name" value="DUF4044"/>
    <property type="match status" value="1"/>
</dbReference>
<dbReference type="KEGG" id="wei:EQG49_02685"/>
<evidence type="ECO:0000313" key="2">
    <source>
        <dbReference type="EMBL" id="QBO35448.1"/>
    </source>
</evidence>
<protein>
    <submittedName>
        <fullName evidence="2">DUF4044 domain-containing protein</fullName>
    </submittedName>
</protein>
<keyword evidence="1" id="KW-1133">Transmembrane helix</keyword>
<feature type="transmembrane region" description="Helical" evidence="1">
    <location>
        <begin position="20"/>
        <end position="43"/>
    </location>
</feature>
<evidence type="ECO:0000313" key="3">
    <source>
        <dbReference type="Proteomes" id="UP000292886"/>
    </source>
</evidence>
<accession>A0A4P6YRZ6</accession>
<evidence type="ECO:0000256" key="1">
    <source>
        <dbReference type="SAM" id="Phobius"/>
    </source>
</evidence>
<dbReference type="AlphaFoldDB" id="A0A4P6YRZ6"/>
<keyword evidence="3" id="KW-1185">Reference proteome</keyword>
<dbReference type="InterPro" id="IPR025270">
    <property type="entry name" value="DUF4044"/>
</dbReference>
<gene>
    <name evidence="2" type="ORF">EQG49_02685</name>
</gene>
<organism evidence="2 3">
    <name type="scientific">Periweissella cryptocerci</name>
    <dbReference type="NCBI Taxonomy" id="2506420"/>
    <lineage>
        <taxon>Bacteria</taxon>
        <taxon>Bacillati</taxon>
        <taxon>Bacillota</taxon>
        <taxon>Bacilli</taxon>
        <taxon>Lactobacillales</taxon>
        <taxon>Lactobacillaceae</taxon>
        <taxon>Periweissella</taxon>
    </lineage>
</organism>
<proteinExistence type="predicted"/>
<sequence length="44" mass="4775">MYEEDGSKKKKTGFQKFTMVMVWLMIIVTILGVVLGAAGGLGLI</sequence>
<reference evidence="3" key="1">
    <citation type="submission" date="2019-03" db="EMBL/GenBank/DDBJ databases">
        <title>Weissella sp. 26KH-42 Genome sequencing.</title>
        <authorList>
            <person name="Heo J."/>
            <person name="Kim S.-J."/>
            <person name="Kim J.-S."/>
            <person name="Hong S.-B."/>
            <person name="Kwon S.-W."/>
        </authorList>
    </citation>
    <scope>NUCLEOTIDE SEQUENCE [LARGE SCALE GENOMIC DNA]</scope>
    <source>
        <strain evidence="3">26KH-42</strain>
    </source>
</reference>
<dbReference type="EMBL" id="CP037940">
    <property type="protein sequence ID" value="QBO35448.1"/>
    <property type="molecule type" value="Genomic_DNA"/>
</dbReference>
<name>A0A4P6YRZ6_9LACO</name>
<dbReference type="Proteomes" id="UP000292886">
    <property type="component" value="Chromosome"/>
</dbReference>